<keyword evidence="1" id="KW-0812">Transmembrane</keyword>
<keyword evidence="1" id="KW-1133">Transmembrane helix</keyword>
<evidence type="ECO:0000313" key="3">
    <source>
        <dbReference type="Proteomes" id="UP000240010"/>
    </source>
</evidence>
<evidence type="ECO:0008006" key="4">
    <source>
        <dbReference type="Google" id="ProtNLM"/>
    </source>
</evidence>
<feature type="transmembrane region" description="Helical" evidence="1">
    <location>
        <begin position="12"/>
        <end position="29"/>
    </location>
</feature>
<name>A0A2S6HKA2_9GAMM</name>
<dbReference type="PROSITE" id="PS51257">
    <property type="entry name" value="PROKAR_LIPOPROTEIN"/>
    <property type="match status" value="1"/>
</dbReference>
<proteinExistence type="predicted"/>
<protein>
    <recommendedName>
        <fullName evidence="4">Lipoprotein</fullName>
    </recommendedName>
</protein>
<keyword evidence="1" id="KW-0472">Membrane</keyword>
<dbReference type="EMBL" id="PTIZ01000001">
    <property type="protein sequence ID" value="PPK77912.1"/>
    <property type="molecule type" value="Genomic_DNA"/>
</dbReference>
<evidence type="ECO:0000256" key="1">
    <source>
        <dbReference type="SAM" id="Phobius"/>
    </source>
</evidence>
<reference evidence="2 3" key="1">
    <citation type="submission" date="2018-02" db="EMBL/GenBank/DDBJ databases">
        <title>Subsurface microbial communities from deep shales in Ohio and West Virginia, USA.</title>
        <authorList>
            <person name="Wrighton K."/>
        </authorList>
    </citation>
    <scope>NUCLEOTIDE SEQUENCE [LARGE SCALE GENOMIC DNA]</scope>
    <source>
        <strain evidence="2 3">OWC-DMM</strain>
    </source>
</reference>
<organism evidence="2 3">
    <name type="scientific">Methylobacter tundripaludum</name>
    <dbReference type="NCBI Taxonomy" id="173365"/>
    <lineage>
        <taxon>Bacteria</taxon>
        <taxon>Pseudomonadati</taxon>
        <taxon>Pseudomonadota</taxon>
        <taxon>Gammaproteobacteria</taxon>
        <taxon>Methylococcales</taxon>
        <taxon>Methylococcaceae</taxon>
        <taxon>Methylobacter</taxon>
    </lineage>
</organism>
<gene>
    <name evidence="2" type="ORF">B0F87_101294</name>
</gene>
<accession>A0A2S6HKA2</accession>
<evidence type="ECO:0000313" key="2">
    <source>
        <dbReference type="EMBL" id="PPK77912.1"/>
    </source>
</evidence>
<sequence>MKTGIIKRSLRIIFLLALTASLSGCMYWIRAYQVYLQMDEFDRHFSVVANDEFTLRFKDPILYSKDFVSLSKLYASQDDPTPEGRRWRYWFRKVDGNNNLIKPEVKFYSDLNFNKENRLIAWSFSSLFLAIAPPKFLEVSLRSIGGAEIDKEKQQLKANSALLEKISDDLPKKPAVLAQLGEPFEIKDEGEQEVYIYRFLLETHHIEEGYEDRALNEVKISFDKRTQELVRMAGRFAGLKVSINYRKFLDEAPAVAQNKPE</sequence>
<dbReference type="RefSeq" id="WP_104427329.1">
    <property type="nucleotide sequence ID" value="NZ_PTIZ01000001.1"/>
</dbReference>
<dbReference type="AlphaFoldDB" id="A0A2S6HKA2"/>
<dbReference type="Proteomes" id="UP000240010">
    <property type="component" value="Unassembled WGS sequence"/>
</dbReference>
<comment type="caution">
    <text evidence="2">The sequence shown here is derived from an EMBL/GenBank/DDBJ whole genome shotgun (WGS) entry which is preliminary data.</text>
</comment>